<evidence type="ECO:0000313" key="10">
    <source>
        <dbReference type="EnsemblMetazoa" id="AALFPA23_007609.P10145"/>
    </source>
</evidence>
<dbReference type="EnsemblMetazoa" id="AALFPA23_007609.R10145">
    <property type="protein sequence ID" value="AALFPA23_007609.P10145"/>
    <property type="gene ID" value="AALFPA23_007609"/>
</dbReference>
<feature type="domain" description="GDNF/GAS1" evidence="9">
    <location>
        <begin position="729"/>
        <end position="808"/>
    </location>
</feature>
<evidence type="ECO:0000256" key="5">
    <source>
        <dbReference type="ARBA" id="ARBA00023136"/>
    </source>
</evidence>
<evidence type="ECO:0000256" key="4">
    <source>
        <dbReference type="ARBA" id="ARBA00022729"/>
    </source>
</evidence>
<comment type="subcellular location">
    <subcellularLocation>
        <location evidence="1">Cell membrane</location>
    </subcellularLocation>
</comment>
<dbReference type="Pfam" id="PF02351">
    <property type="entry name" value="GDNF"/>
    <property type="match status" value="3"/>
</dbReference>
<keyword evidence="6" id="KW-0675">Receptor</keyword>
<feature type="region of interest" description="Disordered" evidence="8">
    <location>
        <begin position="465"/>
        <end position="569"/>
    </location>
</feature>
<evidence type="ECO:0000256" key="1">
    <source>
        <dbReference type="ARBA" id="ARBA00004236"/>
    </source>
</evidence>
<protein>
    <recommendedName>
        <fullName evidence="9">GDNF/GAS1 domain-containing protein</fullName>
    </recommendedName>
</protein>
<dbReference type="InterPro" id="IPR037193">
    <property type="entry name" value="GDNF_alpha"/>
</dbReference>
<keyword evidence="11" id="KW-1185">Reference proteome</keyword>
<feature type="compositionally biased region" description="Low complexity" evidence="8">
    <location>
        <begin position="942"/>
        <end position="952"/>
    </location>
</feature>
<reference evidence="10" key="2">
    <citation type="submission" date="2025-05" db="UniProtKB">
        <authorList>
            <consortium name="EnsemblMetazoa"/>
        </authorList>
    </citation>
    <scope>IDENTIFICATION</scope>
    <source>
        <strain evidence="10">Foshan</strain>
    </source>
</reference>
<feature type="compositionally biased region" description="Basic and acidic residues" evidence="8">
    <location>
        <begin position="1020"/>
        <end position="1036"/>
    </location>
</feature>
<dbReference type="Proteomes" id="UP000069940">
    <property type="component" value="Unassembled WGS sequence"/>
</dbReference>
<keyword evidence="7" id="KW-0325">Glycoprotein</keyword>
<evidence type="ECO:0000256" key="8">
    <source>
        <dbReference type="SAM" id="MobiDB-lite"/>
    </source>
</evidence>
<keyword evidence="3" id="KW-1003">Cell membrane</keyword>
<dbReference type="InterPro" id="IPR003438">
    <property type="entry name" value="GDNF_rcpt"/>
</dbReference>
<proteinExistence type="inferred from homology"/>
<dbReference type="Pfam" id="PF25868">
    <property type="entry name" value="Fn1_3"/>
    <property type="match status" value="1"/>
</dbReference>
<keyword evidence="5" id="KW-0472">Membrane</keyword>
<dbReference type="GeneID" id="109400030"/>
<reference evidence="11" key="1">
    <citation type="journal article" date="2015" name="Proc. Natl. Acad. Sci. U.S.A.">
        <title>Genome sequence of the Asian Tiger mosquito, Aedes albopictus, reveals insights into its biology, genetics, and evolution.</title>
        <authorList>
            <person name="Chen X.G."/>
            <person name="Jiang X."/>
            <person name="Gu J."/>
            <person name="Xu M."/>
            <person name="Wu Y."/>
            <person name="Deng Y."/>
            <person name="Zhang C."/>
            <person name="Bonizzoni M."/>
            <person name="Dermauw W."/>
            <person name="Vontas J."/>
            <person name="Armbruster P."/>
            <person name="Huang X."/>
            <person name="Yang Y."/>
            <person name="Zhang H."/>
            <person name="He W."/>
            <person name="Peng H."/>
            <person name="Liu Y."/>
            <person name="Wu K."/>
            <person name="Chen J."/>
            <person name="Lirakis M."/>
            <person name="Topalis P."/>
            <person name="Van Leeuwen T."/>
            <person name="Hall A.B."/>
            <person name="Jiang X."/>
            <person name="Thorpe C."/>
            <person name="Mueller R.L."/>
            <person name="Sun C."/>
            <person name="Waterhouse R.M."/>
            <person name="Yan G."/>
            <person name="Tu Z.J."/>
            <person name="Fang X."/>
            <person name="James A.A."/>
        </authorList>
    </citation>
    <scope>NUCLEOTIDE SEQUENCE [LARGE SCALE GENOMIC DNA]</scope>
    <source>
        <strain evidence="11">Foshan</strain>
    </source>
</reference>
<comment type="similarity">
    <text evidence="2">Belongs to the GDNFR family.</text>
</comment>
<dbReference type="SMART" id="SM00907">
    <property type="entry name" value="GDNF"/>
    <property type="match status" value="4"/>
</dbReference>
<feature type="domain" description="GDNF/GAS1" evidence="9">
    <location>
        <begin position="213"/>
        <end position="292"/>
    </location>
</feature>
<dbReference type="RefSeq" id="XP_062702279.1">
    <property type="nucleotide sequence ID" value="XM_062846295.1"/>
</dbReference>
<sequence length="1347" mass="148488">MRRRCNGDGALVGHAAARVRRRRRRENYSARRIRQATATTTETTTQSQLRLDSVAPVWTGPVTEANFTTDHPPSGVTINDHWGAGRKFSALLLVAAAGCCCFGTMGPTVVRASEFPERECCDPVYPPLPDPDPIPPGGGPVLPTTTISTSSSGGMGGLGMGGTGGLGGLPGGLEGPEGIVVGAPGGIGHVGVSKNTIGYSGPNIKTAIAILNCILARQLCFEDPSCSAILEIIPRVCGPVPVACSTVTVTKCQAALRTLQAFPFFRPTCLCKEPGIDPDCNYFRDFLFDHPCGFVSKKEKDPYPVDALPTCNHALSVCQQERKCIKLFEDFKLHCKVRENKCRMEDRELCYEAWTNLRLSPMFGCICPNNHMKRRCDKIFSVVNHNPCVDVLPSALDTSSGTATNSIYPNFYPSDVIEDPPPTSTYPYFLFPSKKYPPSAFEQAIYNGADYINVPAAGSPNLTHHHSHYPTFNHDSVAPPAQQHHFTSSTSTRHEHNFDGTGTANVNHNYMHPSPPPSAPNQHGKQQHHHSLTPSSTSTVTNSSSSTDDSLHHHQHHQHQPSDNAPWSGVAVAPDLRQRIETVRAMGMDDNYHRLLDQNMALIETPLVAPAHAYFPQHFKTALYPYNISGYHRQHQHGMHGGHFGSPHGNGNGHNGHNGGGMEYGYHLEASVAPAVGNILISMDGEDDGADAAIENGKFYDNAVERHIGSDDIEEKEAEMSFIHFQSTCHLAMDACRSDSSCYPAFKTVMMHCDLHRCNRNACMNSLQSFYKGIHDDLSLDIAFCLCRKTPNRHDSCMIAQEKLHPACAQRPPENLSAQESSNGALFSPPPSCHAVAEMCRQEDDCRSRLEVFEQSCAVDSVTKKCAGKTSACRQAMLGILGTPLRTNCACQGSEVQQLYDCLGWQRLLWLNPCVVESQKDFHLKRLAELGLLTTTTTPTTTTMRTTRTTQAPTPPPTKPKPVYRPKPTVAQPIETNYIETPDTRPETLVHKGNELIVRTDLDLHPTELEPRGKSVHSFPEVDHQEEDHEEEDHYRHTNGNNRIPHQRPDEQVLQMLTTEAEIETLPPTTTTTTTTEPTTTPVPIRYCVVQRSQQSDQHIAEGKSRRLYMLDDAECSELCTCGAGETLSLSCHALCVPLAPCRTSLAYYSHAAPAYQAYRGRCLCYSGRFICMRPPPGEYSLPGGIFLLLGYSSTDEALLRPHTNLGVQDAVRALQQYVQQHINNETSCILTLFNITEENIILSIRLPPDSKLSNMELLRLEKDHCTKILETISHQINHQHVEMSAHRLLSIFKMAEVQVVWPEVNRATPGATRGPHSVTLLLALVASSVIPFVRWGSISSLRWSVT</sequence>
<evidence type="ECO:0000256" key="2">
    <source>
        <dbReference type="ARBA" id="ARBA00005961"/>
    </source>
</evidence>
<dbReference type="Pfam" id="PF25537">
    <property type="entry name" value="DUF7921"/>
    <property type="match status" value="1"/>
</dbReference>
<dbReference type="PANTHER" id="PTHR10269">
    <property type="entry name" value="GDNF RECEPTOR ALPHA"/>
    <property type="match status" value="1"/>
</dbReference>
<feature type="region of interest" description="Disordered" evidence="8">
    <location>
        <begin position="1008"/>
        <end position="1046"/>
    </location>
</feature>
<feature type="region of interest" description="Disordered" evidence="8">
    <location>
        <begin position="942"/>
        <end position="968"/>
    </location>
</feature>
<feature type="domain" description="GDNF/GAS1" evidence="9">
    <location>
        <begin position="833"/>
        <end position="914"/>
    </location>
</feature>
<dbReference type="InterPro" id="IPR059035">
    <property type="entry name" value="Fn1_3"/>
</dbReference>
<feature type="compositionally biased region" description="Low complexity" evidence="8">
    <location>
        <begin position="532"/>
        <end position="548"/>
    </location>
</feature>
<evidence type="ECO:0000256" key="6">
    <source>
        <dbReference type="ARBA" id="ARBA00023170"/>
    </source>
</evidence>
<organism evidence="10 11">
    <name type="scientific">Aedes albopictus</name>
    <name type="common">Asian tiger mosquito</name>
    <name type="synonym">Stegomyia albopicta</name>
    <dbReference type="NCBI Taxonomy" id="7160"/>
    <lineage>
        <taxon>Eukaryota</taxon>
        <taxon>Metazoa</taxon>
        <taxon>Ecdysozoa</taxon>
        <taxon>Arthropoda</taxon>
        <taxon>Hexapoda</taxon>
        <taxon>Insecta</taxon>
        <taxon>Pterygota</taxon>
        <taxon>Neoptera</taxon>
        <taxon>Endopterygota</taxon>
        <taxon>Diptera</taxon>
        <taxon>Nematocera</taxon>
        <taxon>Culicoidea</taxon>
        <taxon>Culicidae</taxon>
        <taxon>Culicinae</taxon>
        <taxon>Aedini</taxon>
        <taxon>Aedes</taxon>
        <taxon>Stegomyia</taxon>
    </lineage>
</organism>
<dbReference type="SUPFAM" id="SSF110035">
    <property type="entry name" value="GDNF receptor-like"/>
    <property type="match status" value="4"/>
</dbReference>
<evidence type="ECO:0000313" key="11">
    <source>
        <dbReference type="Proteomes" id="UP000069940"/>
    </source>
</evidence>
<accession>A0ABM1YBH3</accession>
<evidence type="ECO:0000256" key="7">
    <source>
        <dbReference type="ARBA" id="ARBA00023180"/>
    </source>
</evidence>
<dbReference type="InterPro" id="IPR016017">
    <property type="entry name" value="GDNF/GAS1"/>
</dbReference>
<keyword evidence="4" id="KW-0732">Signal</keyword>
<dbReference type="InterPro" id="IPR057681">
    <property type="entry name" value="DUF7921"/>
</dbReference>
<evidence type="ECO:0000256" key="3">
    <source>
        <dbReference type="ARBA" id="ARBA00022475"/>
    </source>
</evidence>
<name>A0ABM1YBH3_AEDAL</name>
<feature type="compositionally biased region" description="Pro residues" evidence="8">
    <location>
        <begin position="953"/>
        <end position="965"/>
    </location>
</feature>
<evidence type="ECO:0000259" key="9">
    <source>
        <dbReference type="SMART" id="SM00907"/>
    </source>
</evidence>
<feature type="domain" description="GDNF/GAS1" evidence="9">
    <location>
        <begin position="311"/>
        <end position="388"/>
    </location>
</feature>
<dbReference type="PANTHER" id="PTHR10269:SF12">
    <property type="entry name" value="GLIAL CELL LINE-DERIVED NEUROTROPHIC FAMILY RECEPTOR-LIKE, ISOFORM E"/>
    <property type="match status" value="1"/>
</dbReference>